<reference evidence="11 12" key="1">
    <citation type="submission" date="2016-10" db="EMBL/GenBank/DDBJ databases">
        <authorList>
            <person name="de Groot N.N."/>
        </authorList>
    </citation>
    <scope>NUCLEOTIDE SEQUENCE [LARGE SCALE GENOMIC DNA]</scope>
    <source>
        <strain evidence="11 12">DSM 15269</strain>
    </source>
</reference>
<evidence type="ECO:0000256" key="4">
    <source>
        <dbReference type="ARBA" id="ARBA00022695"/>
    </source>
</evidence>
<dbReference type="Pfam" id="PF03726">
    <property type="entry name" value="PNPase"/>
    <property type="match status" value="1"/>
</dbReference>
<dbReference type="InterPro" id="IPR004087">
    <property type="entry name" value="KH_dom"/>
</dbReference>
<evidence type="ECO:0000313" key="12">
    <source>
        <dbReference type="Proteomes" id="UP000199602"/>
    </source>
</evidence>
<dbReference type="InterPro" id="IPR003029">
    <property type="entry name" value="S1_domain"/>
</dbReference>
<dbReference type="CDD" id="cd02393">
    <property type="entry name" value="KH-I_PNPase"/>
    <property type="match status" value="1"/>
</dbReference>
<dbReference type="InterPro" id="IPR036612">
    <property type="entry name" value="KH_dom_type_1_sf"/>
</dbReference>
<dbReference type="Pfam" id="PF00013">
    <property type="entry name" value="KH_1"/>
    <property type="match status" value="1"/>
</dbReference>
<comment type="function">
    <text evidence="8">Involved in mRNA degradation. Catalyzes the phosphorolysis of single-stranded polyribonucleotides processively in the 3'- to 5'-direction.</text>
</comment>
<dbReference type="GO" id="GO:0003723">
    <property type="term" value="F:RNA binding"/>
    <property type="evidence" value="ECO:0007669"/>
    <property type="project" value="UniProtKB-UniRule"/>
</dbReference>
<dbReference type="NCBIfam" id="TIGR03591">
    <property type="entry name" value="polynuc_phos"/>
    <property type="match status" value="1"/>
</dbReference>
<dbReference type="CDD" id="cd04472">
    <property type="entry name" value="S1_PNPase"/>
    <property type="match status" value="1"/>
</dbReference>
<dbReference type="PANTHER" id="PTHR11252:SF0">
    <property type="entry name" value="POLYRIBONUCLEOTIDE NUCLEOTIDYLTRANSFERASE 1, MITOCHONDRIAL"/>
    <property type="match status" value="1"/>
</dbReference>
<dbReference type="InterPro" id="IPR027408">
    <property type="entry name" value="PNPase/RNase_PH_dom_sf"/>
</dbReference>
<feature type="binding site" evidence="8">
    <location>
        <position position="493"/>
    </location>
    <ligand>
        <name>Mg(2+)</name>
        <dbReference type="ChEBI" id="CHEBI:18420"/>
    </ligand>
</feature>
<dbReference type="Gene3D" id="3.30.230.70">
    <property type="entry name" value="GHMP Kinase, N-terminal domain"/>
    <property type="match status" value="2"/>
</dbReference>
<evidence type="ECO:0000313" key="11">
    <source>
        <dbReference type="EMBL" id="SDN34235.1"/>
    </source>
</evidence>
<dbReference type="InterPro" id="IPR036345">
    <property type="entry name" value="ExoRNase_PH_dom2_sf"/>
</dbReference>
<dbReference type="STRING" id="206665.SAMN04488516_101461"/>
<dbReference type="HAMAP" id="MF_01595">
    <property type="entry name" value="PNPase"/>
    <property type="match status" value="1"/>
</dbReference>
<dbReference type="CDD" id="cd11363">
    <property type="entry name" value="RNase_PH_PNPase_1"/>
    <property type="match status" value="1"/>
</dbReference>
<keyword evidence="4 8" id="KW-0548">Nucleotidyltransferase</keyword>
<name>A0A1H0ALC6_9BACT</name>
<dbReference type="AlphaFoldDB" id="A0A1H0ALC6"/>
<comment type="similarity">
    <text evidence="1 8">Belongs to the polyribonucleotide nucleotidyltransferase family.</text>
</comment>
<feature type="binding site" evidence="8">
    <location>
        <position position="487"/>
    </location>
    <ligand>
        <name>Mg(2+)</name>
        <dbReference type="ChEBI" id="CHEBI:18420"/>
    </ligand>
</feature>
<dbReference type="FunFam" id="3.30.230.70:FF:000002">
    <property type="entry name" value="Polyribonucleotide nucleotidyltransferase"/>
    <property type="match status" value="1"/>
</dbReference>
<dbReference type="GO" id="GO:0000287">
    <property type="term" value="F:magnesium ion binding"/>
    <property type="evidence" value="ECO:0007669"/>
    <property type="project" value="UniProtKB-UniRule"/>
</dbReference>
<keyword evidence="2 8" id="KW-0963">Cytoplasm</keyword>
<keyword evidence="12" id="KW-1185">Reference proteome</keyword>
<dbReference type="Pfam" id="PF00575">
    <property type="entry name" value="S1"/>
    <property type="match status" value="1"/>
</dbReference>
<dbReference type="FunFam" id="2.40.50.140:FF:000189">
    <property type="entry name" value="Polyribonucleotide nucleotidyltransferase, putative"/>
    <property type="match status" value="1"/>
</dbReference>
<evidence type="ECO:0000256" key="3">
    <source>
        <dbReference type="ARBA" id="ARBA00022679"/>
    </source>
</evidence>
<dbReference type="Gene3D" id="2.40.50.140">
    <property type="entry name" value="Nucleic acid-binding proteins"/>
    <property type="match status" value="1"/>
</dbReference>
<feature type="compositionally biased region" description="Basic residues" evidence="9">
    <location>
        <begin position="712"/>
        <end position="724"/>
    </location>
</feature>
<dbReference type="EMBL" id="FNIN01000001">
    <property type="protein sequence ID" value="SDN34235.1"/>
    <property type="molecule type" value="Genomic_DNA"/>
</dbReference>
<evidence type="ECO:0000256" key="5">
    <source>
        <dbReference type="ARBA" id="ARBA00022723"/>
    </source>
</evidence>
<feature type="domain" description="S1 motif" evidence="10">
    <location>
        <begin position="623"/>
        <end position="691"/>
    </location>
</feature>
<dbReference type="GO" id="GO:0005829">
    <property type="term" value="C:cytosol"/>
    <property type="evidence" value="ECO:0007669"/>
    <property type="project" value="TreeGrafter"/>
</dbReference>
<dbReference type="SUPFAM" id="SSF50249">
    <property type="entry name" value="Nucleic acid-binding proteins"/>
    <property type="match status" value="1"/>
</dbReference>
<dbReference type="InterPro" id="IPR012340">
    <property type="entry name" value="NA-bd_OB-fold"/>
</dbReference>
<evidence type="ECO:0000256" key="9">
    <source>
        <dbReference type="SAM" id="MobiDB-lite"/>
    </source>
</evidence>
<dbReference type="SMART" id="SM00316">
    <property type="entry name" value="S1"/>
    <property type="match status" value="1"/>
</dbReference>
<dbReference type="InterPro" id="IPR015847">
    <property type="entry name" value="ExoRNase_PH_dom2"/>
</dbReference>
<evidence type="ECO:0000256" key="1">
    <source>
        <dbReference type="ARBA" id="ARBA00007404"/>
    </source>
</evidence>
<dbReference type="OrthoDB" id="9804305at2"/>
<dbReference type="SUPFAM" id="SSF54791">
    <property type="entry name" value="Eukaryotic type KH-domain (KH-domain type I)"/>
    <property type="match status" value="1"/>
</dbReference>
<dbReference type="Gene3D" id="3.30.1370.10">
    <property type="entry name" value="K Homology domain, type 1"/>
    <property type="match status" value="1"/>
</dbReference>
<dbReference type="RefSeq" id="WP_092062758.1">
    <property type="nucleotide sequence ID" value="NZ_FNIN01000001.1"/>
</dbReference>
<dbReference type="PANTHER" id="PTHR11252">
    <property type="entry name" value="POLYRIBONUCLEOTIDE NUCLEOTIDYLTRANSFERASE"/>
    <property type="match status" value="1"/>
</dbReference>
<dbReference type="SMART" id="SM00322">
    <property type="entry name" value="KH"/>
    <property type="match status" value="1"/>
</dbReference>
<dbReference type="PIRSF" id="PIRSF005499">
    <property type="entry name" value="PNPase"/>
    <property type="match status" value="1"/>
</dbReference>
<keyword evidence="7 8" id="KW-0694">RNA-binding</keyword>
<evidence type="ECO:0000259" key="10">
    <source>
        <dbReference type="PROSITE" id="PS50126"/>
    </source>
</evidence>
<protein>
    <recommendedName>
        <fullName evidence="8">Polyribonucleotide nucleotidyltransferase</fullName>
        <ecNumber evidence="8">2.7.7.8</ecNumber>
    </recommendedName>
    <alternativeName>
        <fullName evidence="8">Polynucleotide phosphorylase</fullName>
        <shortName evidence="8">PNPase</shortName>
    </alternativeName>
</protein>
<dbReference type="GO" id="GO:0006402">
    <property type="term" value="P:mRNA catabolic process"/>
    <property type="evidence" value="ECO:0007669"/>
    <property type="project" value="UniProtKB-UniRule"/>
</dbReference>
<dbReference type="CDD" id="cd11364">
    <property type="entry name" value="RNase_PH_PNPase_2"/>
    <property type="match status" value="1"/>
</dbReference>
<organism evidence="11 12">
    <name type="scientific">Desulfonauticus submarinus</name>
    <dbReference type="NCBI Taxonomy" id="206665"/>
    <lineage>
        <taxon>Bacteria</taxon>
        <taxon>Pseudomonadati</taxon>
        <taxon>Thermodesulfobacteriota</taxon>
        <taxon>Desulfovibrionia</taxon>
        <taxon>Desulfovibrionales</taxon>
        <taxon>Desulfonauticaceae</taxon>
        <taxon>Desulfonauticus</taxon>
    </lineage>
</organism>
<keyword evidence="6 8" id="KW-0460">Magnesium</keyword>
<dbReference type="NCBIfam" id="NF008805">
    <property type="entry name" value="PRK11824.1"/>
    <property type="match status" value="1"/>
</dbReference>
<keyword evidence="3 8" id="KW-0808">Transferase</keyword>
<dbReference type="FunFam" id="3.30.230.70:FF:000001">
    <property type="entry name" value="Polyribonucleotide nucleotidyltransferase"/>
    <property type="match status" value="1"/>
</dbReference>
<dbReference type="InterPro" id="IPR015848">
    <property type="entry name" value="PNPase_PH_RNA-bd_bac/org-type"/>
</dbReference>
<dbReference type="SUPFAM" id="SSF55666">
    <property type="entry name" value="Ribonuclease PH domain 2-like"/>
    <property type="match status" value="2"/>
</dbReference>
<dbReference type="GO" id="GO:0004654">
    <property type="term" value="F:polyribonucleotide nucleotidyltransferase activity"/>
    <property type="evidence" value="ECO:0007669"/>
    <property type="project" value="UniProtKB-UniRule"/>
</dbReference>
<sequence length="735" mass="81068">MSTVKVSAPYGEQEIILEYGRLALQANGAIWAQWGDTVVLVTAVGQKIEHRPDFMPLTVNYQEMSYAAGRIPGGYFRREIGRPSERETLVSRLIDRPIRPLFPKGLTHEVQIIATVLSADTIHDPDILAMTGASAALTISEIPFLGPIAGIRVGYINEEFILNPNAEQLKQSTLNLVMACTDKGVVMVEGGASFVPEELLAEAIEWGQKQAIPILEAQKELQEKCGQPKIEFNPPEVPQDFKQQVKELVYNKLEQALNIPEKLKRKQAKKEVKEEIKTSLSEILTESPEYEAYLSEVLEELEKEIVRKKIVQTQTRIDGRDLTTVRPLNIEVGILPRTHGSAIFARGETKVLSIATLGSTSDEQRVETLAGDSSKRFMLHYNFPPYCVGEVKPLRGPSRREIGHGALAERALTPVLPSEEEFPFTLRIVSEVMESNGSSSMATVCGGSLALMDAGVPIKDHVAGIAMGLIKENENYYILTDILGDEDHLGDMDFKVAGTITGVTAIQMDLKITGIPSEIMKKALLQAREARLHILDTMKKVLAKPRTEVSPYAPKMTTIEVAPDRIRDIIGPMGKTIKAITAATNATIDIEESGKITIFAPNKEALDKTVEMILYFNQKPELGKNYSGLVKKILDFGAVVEILPGVDGLLHISQLADHKVSNVEDILKVGDTVKVKVVEIDSTGKIRLSKIAVVREENGEKIDLKDYAQPKPRQHSGKGHRSSGGKRNFNRGNQR</sequence>
<evidence type="ECO:0000256" key="2">
    <source>
        <dbReference type="ARBA" id="ARBA00022490"/>
    </source>
</evidence>
<evidence type="ECO:0000256" key="6">
    <source>
        <dbReference type="ARBA" id="ARBA00022842"/>
    </source>
</evidence>
<dbReference type="GO" id="GO:0000175">
    <property type="term" value="F:3'-5'-RNA exonuclease activity"/>
    <property type="evidence" value="ECO:0007669"/>
    <property type="project" value="TreeGrafter"/>
</dbReference>
<dbReference type="EC" id="2.7.7.8" evidence="8"/>
<comment type="subcellular location">
    <subcellularLocation>
        <location evidence="8">Cytoplasm</location>
    </subcellularLocation>
</comment>
<feature type="region of interest" description="Disordered" evidence="9">
    <location>
        <begin position="702"/>
        <end position="735"/>
    </location>
</feature>
<keyword evidence="5 8" id="KW-0479">Metal-binding</keyword>
<dbReference type="InterPro" id="IPR012162">
    <property type="entry name" value="PNPase"/>
</dbReference>
<dbReference type="InterPro" id="IPR004088">
    <property type="entry name" value="KH_dom_type_1"/>
</dbReference>
<dbReference type="FunFam" id="3.30.1370.10:FF:000001">
    <property type="entry name" value="Polyribonucleotide nucleotidyltransferase"/>
    <property type="match status" value="1"/>
</dbReference>
<gene>
    <name evidence="8" type="primary">pnp</name>
    <name evidence="11" type="ORF">SAMN04488516_101461</name>
</gene>
<evidence type="ECO:0000256" key="8">
    <source>
        <dbReference type="HAMAP-Rule" id="MF_01595"/>
    </source>
</evidence>
<dbReference type="PROSITE" id="PS50126">
    <property type="entry name" value="S1"/>
    <property type="match status" value="1"/>
</dbReference>
<dbReference type="InterPro" id="IPR020568">
    <property type="entry name" value="Ribosomal_Su5_D2-typ_SF"/>
</dbReference>
<comment type="cofactor">
    <cofactor evidence="8">
        <name>Mg(2+)</name>
        <dbReference type="ChEBI" id="CHEBI:18420"/>
    </cofactor>
</comment>
<accession>A0A1H0ALC6</accession>
<dbReference type="Pfam" id="PF03725">
    <property type="entry name" value="RNase_PH_C"/>
    <property type="match status" value="1"/>
</dbReference>
<dbReference type="GO" id="GO:0006396">
    <property type="term" value="P:RNA processing"/>
    <property type="evidence" value="ECO:0007669"/>
    <property type="project" value="InterPro"/>
</dbReference>
<dbReference type="PROSITE" id="PS50084">
    <property type="entry name" value="KH_TYPE_1"/>
    <property type="match status" value="1"/>
</dbReference>
<proteinExistence type="inferred from homology"/>
<dbReference type="Pfam" id="PF01138">
    <property type="entry name" value="RNase_PH"/>
    <property type="match status" value="2"/>
</dbReference>
<evidence type="ECO:0000256" key="7">
    <source>
        <dbReference type="ARBA" id="ARBA00022884"/>
    </source>
</evidence>
<dbReference type="Proteomes" id="UP000199602">
    <property type="component" value="Unassembled WGS sequence"/>
</dbReference>
<dbReference type="SUPFAM" id="SSF54211">
    <property type="entry name" value="Ribosomal protein S5 domain 2-like"/>
    <property type="match status" value="2"/>
</dbReference>
<comment type="catalytic activity">
    <reaction evidence="8">
        <text>RNA(n+1) + phosphate = RNA(n) + a ribonucleoside 5'-diphosphate</text>
        <dbReference type="Rhea" id="RHEA:22096"/>
        <dbReference type="Rhea" id="RHEA-COMP:14527"/>
        <dbReference type="Rhea" id="RHEA-COMP:17342"/>
        <dbReference type="ChEBI" id="CHEBI:43474"/>
        <dbReference type="ChEBI" id="CHEBI:57930"/>
        <dbReference type="ChEBI" id="CHEBI:140395"/>
        <dbReference type="EC" id="2.7.7.8"/>
    </reaction>
</comment>
<dbReference type="InterPro" id="IPR001247">
    <property type="entry name" value="ExoRNase_PH_dom1"/>
</dbReference>